<dbReference type="Proteomes" id="UP000283569">
    <property type="component" value="Unassembled WGS sequence"/>
</dbReference>
<reference evidence="1 2" key="1">
    <citation type="journal article" date="2018" name="Sci. Rep.">
        <title>Characterisation of pathogen-specific regions and novel effector candidates in Fusarium oxysporum f. sp. cepae.</title>
        <authorList>
            <person name="Armitage A.D."/>
            <person name="Taylor A."/>
            <person name="Sobczyk M.K."/>
            <person name="Baxter L."/>
            <person name="Greenfield B.P."/>
            <person name="Bates H.J."/>
            <person name="Wilson F."/>
            <person name="Jackson A.C."/>
            <person name="Ott S."/>
            <person name="Harrison R.J."/>
            <person name="Clarkson J.P."/>
        </authorList>
    </citation>
    <scope>NUCLEOTIDE SEQUENCE [LARGE SCALE GENOMIC DNA]</scope>
    <source>
        <strain evidence="1 2">Fp_A8</strain>
    </source>
</reference>
<evidence type="ECO:0000313" key="1">
    <source>
        <dbReference type="EMBL" id="RKL26226.1"/>
    </source>
</evidence>
<dbReference type="AlphaFoldDB" id="A0A420SA74"/>
<sequence>MAEEPFDEHYLSADELMQAMHGRSTTGGWDMVVSYRAKQLSDLLAQVWDKDRNTDIIKDADKAVIMGHKCAYEFHLGTPLLQFASVEGTCMADLIIPISGTVTVELYTYDAVTKQPADTPYTTMPPEEIPKGVWNIRIRVPIKSLTGDVDAEDVDKEGQDPIKSDKPLKEEEIVPALPEIPPGALVCIQSWFSDKKNVNVINYRLATVNAINSGSDALGILEPESFVFGASGDVLSIYIKTKRSGAGAGDVEAKFMSADSRAIRPIPKGQSASIIISHRLLNDKVFLPRLEKYRTELNISNEISKIPNDNGFTYQFYLKGDFDVNMRVERSIFASVSLPRTTVHLDDALTTLEISNRNAIFSYEKDYEIEWYATSMSFGPVTTAPKPNIAVLKVKLSQDNPVAKVEDNSNIAIDISIKKESFKLGAEAKIGNLYKGIKDASVEFSAISLESPNLNFIAAESVLVPGFIMVDVQTLNIPYDLILCGNIVNKI</sequence>
<evidence type="ECO:0000313" key="2">
    <source>
        <dbReference type="Proteomes" id="UP000283569"/>
    </source>
</evidence>
<protein>
    <submittedName>
        <fullName evidence="1">Uncharacterized protein</fullName>
    </submittedName>
</protein>
<gene>
    <name evidence="1" type="ORF">BFJ72_g13799</name>
</gene>
<organism evidence="1 2">
    <name type="scientific">Gibberella intermedia</name>
    <name type="common">Bulb rot disease fungus</name>
    <name type="synonym">Fusarium proliferatum</name>
    <dbReference type="NCBI Taxonomy" id="948311"/>
    <lineage>
        <taxon>Eukaryota</taxon>
        <taxon>Fungi</taxon>
        <taxon>Dikarya</taxon>
        <taxon>Ascomycota</taxon>
        <taxon>Pezizomycotina</taxon>
        <taxon>Sordariomycetes</taxon>
        <taxon>Hypocreomycetidae</taxon>
        <taxon>Hypocreales</taxon>
        <taxon>Nectriaceae</taxon>
        <taxon>Fusarium</taxon>
        <taxon>Fusarium fujikuroi species complex</taxon>
    </lineage>
</organism>
<accession>A0A420SA74</accession>
<comment type="caution">
    <text evidence="1">The sequence shown here is derived from an EMBL/GenBank/DDBJ whole genome shotgun (WGS) entry which is preliminary data.</text>
</comment>
<dbReference type="EMBL" id="MRDB01000089">
    <property type="protein sequence ID" value="RKL26226.1"/>
    <property type="molecule type" value="Genomic_DNA"/>
</dbReference>
<name>A0A420SA74_GIBIN</name>
<proteinExistence type="predicted"/>